<keyword evidence="2" id="KW-0472">Membrane</keyword>
<comment type="caution">
    <text evidence="3">The sequence shown here is derived from an EMBL/GenBank/DDBJ whole genome shotgun (WGS) entry which is preliminary data.</text>
</comment>
<feature type="compositionally biased region" description="Polar residues" evidence="1">
    <location>
        <begin position="28"/>
        <end position="46"/>
    </location>
</feature>
<evidence type="ECO:0000313" key="3">
    <source>
        <dbReference type="EMBL" id="CAK9139966.1"/>
    </source>
</evidence>
<feature type="transmembrane region" description="Helical" evidence="2">
    <location>
        <begin position="443"/>
        <end position="464"/>
    </location>
</feature>
<dbReference type="EMBL" id="CAUOFW020001003">
    <property type="protein sequence ID" value="CAK9139966.1"/>
    <property type="molecule type" value="Genomic_DNA"/>
</dbReference>
<reference evidence="3 4" key="1">
    <citation type="submission" date="2024-02" db="EMBL/GenBank/DDBJ databases">
        <authorList>
            <person name="Vignale AGUSTIN F."/>
            <person name="Sosa J E."/>
            <person name="Modenutti C."/>
        </authorList>
    </citation>
    <scope>NUCLEOTIDE SEQUENCE [LARGE SCALE GENOMIC DNA]</scope>
</reference>
<dbReference type="PANTHER" id="PTHR31170">
    <property type="entry name" value="BNAC04G53230D PROTEIN"/>
    <property type="match status" value="1"/>
</dbReference>
<feature type="region of interest" description="Disordered" evidence="1">
    <location>
        <begin position="1"/>
        <end position="49"/>
    </location>
</feature>
<gene>
    <name evidence="3" type="ORF">ILEXP_LOCUS7382</name>
</gene>
<proteinExistence type="predicted"/>
<feature type="compositionally biased region" description="Basic and acidic residues" evidence="1">
    <location>
        <begin position="10"/>
        <end position="26"/>
    </location>
</feature>
<dbReference type="Proteomes" id="UP001642360">
    <property type="component" value="Unassembled WGS sequence"/>
</dbReference>
<sequence length="468" mass="53352">MWFANSPNSKDFERHSGGDGSEKMETKASVQKSLESVQPNNPSTSEVDQHVKWIEPIERKLGKLTENPSSNLSIYKVPSKLRKLKENVYRPCIVSIGPFHHGESDLLAMEERKWGYMLSLLCRTSDPKKNLEAEAEASLVEILLVDGCFILELLLKCSDKKFKDKDDPITNNVWMVPAIQRDLALLENQIPFIVILTLFATLKSKSKPNDPLASACSCSLPEIAMLFFQLVHNSQMPWISKELYEDDKHLLDMLHKVYLPNIPVICVSSTKYPEDNDVWGFRHYATKLSEAGIVFEKGTQGGLLDISFHEGVLVIPPFSIDETLDLRLRNLIAFEQCSFRTRHHISSYVLLMSRLIQSSNDIIFLRGKGIITKIPGTAEDASTFFSSMCNGVVFRDFYFTELCENVNVYANSRWDCQIIKALLLVKCSRYLFELFRDYFSNPWRAASVFAAVVLLVLTFLQTIYTMRS</sequence>
<accession>A0ABC8R4P0</accession>
<dbReference type="PANTHER" id="PTHR31170:SF25">
    <property type="entry name" value="BNAA09G04570D PROTEIN"/>
    <property type="match status" value="1"/>
</dbReference>
<keyword evidence="2" id="KW-1133">Transmembrane helix</keyword>
<evidence type="ECO:0000256" key="2">
    <source>
        <dbReference type="SAM" id="Phobius"/>
    </source>
</evidence>
<protein>
    <submittedName>
        <fullName evidence="3">Uncharacterized protein</fullName>
    </submittedName>
</protein>
<name>A0ABC8R4P0_9AQUA</name>
<keyword evidence="2" id="KW-0812">Transmembrane</keyword>
<evidence type="ECO:0000256" key="1">
    <source>
        <dbReference type="SAM" id="MobiDB-lite"/>
    </source>
</evidence>
<dbReference type="Pfam" id="PF03140">
    <property type="entry name" value="DUF247"/>
    <property type="match status" value="1"/>
</dbReference>
<dbReference type="AlphaFoldDB" id="A0ABC8R4P0"/>
<keyword evidence="4" id="KW-1185">Reference proteome</keyword>
<evidence type="ECO:0000313" key="4">
    <source>
        <dbReference type="Proteomes" id="UP001642360"/>
    </source>
</evidence>
<organism evidence="3 4">
    <name type="scientific">Ilex paraguariensis</name>
    <name type="common">yerba mate</name>
    <dbReference type="NCBI Taxonomy" id="185542"/>
    <lineage>
        <taxon>Eukaryota</taxon>
        <taxon>Viridiplantae</taxon>
        <taxon>Streptophyta</taxon>
        <taxon>Embryophyta</taxon>
        <taxon>Tracheophyta</taxon>
        <taxon>Spermatophyta</taxon>
        <taxon>Magnoliopsida</taxon>
        <taxon>eudicotyledons</taxon>
        <taxon>Gunneridae</taxon>
        <taxon>Pentapetalae</taxon>
        <taxon>asterids</taxon>
        <taxon>campanulids</taxon>
        <taxon>Aquifoliales</taxon>
        <taxon>Aquifoliaceae</taxon>
        <taxon>Ilex</taxon>
    </lineage>
</organism>
<dbReference type="InterPro" id="IPR004158">
    <property type="entry name" value="DUF247_pln"/>
</dbReference>